<evidence type="ECO:0000313" key="7">
    <source>
        <dbReference type="EMBL" id="MFF8275742.1"/>
    </source>
</evidence>
<dbReference type="Pfam" id="PF02558">
    <property type="entry name" value="ApbA"/>
    <property type="match status" value="1"/>
</dbReference>
<feature type="domain" description="Ketopantoate reductase N-terminal" evidence="5">
    <location>
        <begin position="3"/>
        <end position="150"/>
    </location>
</feature>
<dbReference type="SUPFAM" id="SSF48179">
    <property type="entry name" value="6-phosphogluconate dehydrogenase C-terminal domain-like"/>
    <property type="match status" value="1"/>
</dbReference>
<dbReference type="InterPro" id="IPR003710">
    <property type="entry name" value="ApbA"/>
</dbReference>
<keyword evidence="2 4" id="KW-0521">NADP</keyword>
<sequence length="315" mass="32661">MKILVVGAGATGGYFGALLARSGQDVTFLVRPHRAAVLRERGLRLTGRGEEWSLEPGLVTADALTTPYDLVLLSVKSTALEQAIEDIAPAVGPDTAIVPLLNGLAHMDALNARFGAARVLGGVAKVVTTLSDEGDIVRLAPLAHLTIGEQDGSPSPRVEKIRDVLAGAGIDVLVPADVITAMWHKWVFITTFGAVTSLMRGTVGEVNAVPGGTELGPAVLAEASAVAAAAGRPVPESERAATLGIVTATGSSMVPSLYRDLVAGRPTEAEHLFGDLVNRARALSVATPLLDLATLHLRVHEERIRVASAAPSGRP</sequence>
<organism evidence="7 8">
    <name type="scientific">Streptomyces lateritius</name>
    <dbReference type="NCBI Taxonomy" id="67313"/>
    <lineage>
        <taxon>Bacteria</taxon>
        <taxon>Bacillati</taxon>
        <taxon>Actinomycetota</taxon>
        <taxon>Actinomycetes</taxon>
        <taxon>Kitasatosporales</taxon>
        <taxon>Streptomycetaceae</taxon>
        <taxon>Streptomyces</taxon>
    </lineage>
</organism>
<dbReference type="InterPro" id="IPR036291">
    <property type="entry name" value="NAD(P)-bd_dom_sf"/>
</dbReference>
<dbReference type="InterPro" id="IPR013332">
    <property type="entry name" value="KPR_N"/>
</dbReference>
<dbReference type="Pfam" id="PF08546">
    <property type="entry name" value="ApbA_C"/>
    <property type="match status" value="1"/>
</dbReference>
<comment type="function">
    <text evidence="4">Catalyzes the NADPH-dependent reduction of ketopantoate into pantoic acid.</text>
</comment>
<evidence type="ECO:0000259" key="6">
    <source>
        <dbReference type="Pfam" id="PF08546"/>
    </source>
</evidence>
<proteinExistence type="inferred from homology"/>
<dbReference type="EC" id="1.1.1.169" evidence="4"/>
<dbReference type="EMBL" id="JBIBSM010000003">
    <property type="protein sequence ID" value="MFF8275742.1"/>
    <property type="molecule type" value="Genomic_DNA"/>
</dbReference>
<evidence type="ECO:0000256" key="2">
    <source>
        <dbReference type="ARBA" id="ARBA00022857"/>
    </source>
</evidence>
<evidence type="ECO:0000256" key="4">
    <source>
        <dbReference type="RuleBase" id="RU362068"/>
    </source>
</evidence>
<comment type="caution">
    <text evidence="7">The sequence shown here is derived from an EMBL/GenBank/DDBJ whole genome shotgun (WGS) entry which is preliminary data.</text>
</comment>
<name>A0ABW6Y7F9_9ACTN</name>
<dbReference type="InterPro" id="IPR013328">
    <property type="entry name" value="6PGD_dom2"/>
</dbReference>
<dbReference type="Gene3D" id="1.10.1040.10">
    <property type="entry name" value="N-(1-d-carboxylethyl)-l-norvaline Dehydrogenase, domain 2"/>
    <property type="match status" value="1"/>
</dbReference>
<dbReference type="NCBIfam" id="TIGR00745">
    <property type="entry name" value="apbA_panE"/>
    <property type="match status" value="1"/>
</dbReference>
<evidence type="ECO:0000259" key="5">
    <source>
        <dbReference type="Pfam" id="PF02558"/>
    </source>
</evidence>
<comment type="similarity">
    <text evidence="1 4">Belongs to the ketopantoate reductase family.</text>
</comment>
<dbReference type="InterPro" id="IPR013752">
    <property type="entry name" value="KPA_reductase"/>
</dbReference>
<keyword evidence="4" id="KW-0566">Pantothenate biosynthesis</keyword>
<evidence type="ECO:0000256" key="3">
    <source>
        <dbReference type="ARBA" id="ARBA00023002"/>
    </source>
</evidence>
<dbReference type="Proteomes" id="UP001603013">
    <property type="component" value="Unassembled WGS sequence"/>
</dbReference>
<reference evidence="7 8" key="1">
    <citation type="submission" date="2024-10" db="EMBL/GenBank/DDBJ databases">
        <title>The Natural Products Discovery Center: Release of the First 8490 Sequenced Strains for Exploring Actinobacteria Biosynthetic Diversity.</title>
        <authorList>
            <person name="Kalkreuter E."/>
            <person name="Kautsar S.A."/>
            <person name="Yang D."/>
            <person name="Bader C.D."/>
            <person name="Teijaro C.N."/>
            <person name="Fluegel L."/>
            <person name="Davis C.M."/>
            <person name="Simpson J.R."/>
            <person name="Lauterbach L."/>
            <person name="Steele A.D."/>
            <person name="Gui C."/>
            <person name="Meng S."/>
            <person name="Li G."/>
            <person name="Viehrig K."/>
            <person name="Ye F."/>
            <person name="Su P."/>
            <person name="Kiefer A.F."/>
            <person name="Nichols A."/>
            <person name="Cepeda A.J."/>
            <person name="Yan W."/>
            <person name="Fan B."/>
            <person name="Jiang Y."/>
            <person name="Adhikari A."/>
            <person name="Zheng C.-J."/>
            <person name="Schuster L."/>
            <person name="Cowan T.M."/>
            <person name="Smanski M.J."/>
            <person name="Chevrette M.G."/>
            <person name="De Carvalho L.P.S."/>
            <person name="Shen B."/>
        </authorList>
    </citation>
    <scope>NUCLEOTIDE SEQUENCE [LARGE SCALE GENOMIC DNA]</scope>
    <source>
        <strain evidence="7 8">NPDC015755</strain>
    </source>
</reference>
<dbReference type="RefSeq" id="WP_391933362.1">
    <property type="nucleotide sequence ID" value="NZ_JBIBSM010000003.1"/>
</dbReference>
<accession>A0ABW6Y7F9</accession>
<dbReference type="Gene3D" id="3.40.50.720">
    <property type="entry name" value="NAD(P)-binding Rossmann-like Domain"/>
    <property type="match status" value="1"/>
</dbReference>
<keyword evidence="8" id="KW-1185">Reference proteome</keyword>
<dbReference type="InterPro" id="IPR051402">
    <property type="entry name" value="KPR-Related"/>
</dbReference>
<dbReference type="InterPro" id="IPR008927">
    <property type="entry name" value="6-PGluconate_DH-like_C_sf"/>
</dbReference>
<comment type="pathway">
    <text evidence="4">Cofactor biosynthesis; (R)-pantothenate biosynthesis; (R)-pantoate from 3-methyl-2-oxobutanoate: step 2/2.</text>
</comment>
<evidence type="ECO:0000256" key="1">
    <source>
        <dbReference type="ARBA" id="ARBA00007870"/>
    </source>
</evidence>
<protein>
    <recommendedName>
        <fullName evidence="4">2-dehydropantoate 2-reductase</fullName>
        <ecNumber evidence="4">1.1.1.169</ecNumber>
    </recommendedName>
    <alternativeName>
        <fullName evidence="4">Ketopantoate reductase</fullName>
    </alternativeName>
</protein>
<comment type="catalytic activity">
    <reaction evidence="4">
        <text>(R)-pantoate + NADP(+) = 2-dehydropantoate + NADPH + H(+)</text>
        <dbReference type="Rhea" id="RHEA:16233"/>
        <dbReference type="ChEBI" id="CHEBI:11561"/>
        <dbReference type="ChEBI" id="CHEBI:15378"/>
        <dbReference type="ChEBI" id="CHEBI:15980"/>
        <dbReference type="ChEBI" id="CHEBI:57783"/>
        <dbReference type="ChEBI" id="CHEBI:58349"/>
        <dbReference type="EC" id="1.1.1.169"/>
    </reaction>
</comment>
<dbReference type="PANTHER" id="PTHR21708:SF26">
    <property type="entry name" value="2-DEHYDROPANTOATE 2-REDUCTASE"/>
    <property type="match status" value="1"/>
</dbReference>
<gene>
    <name evidence="7" type="ORF">ACF05T_06440</name>
</gene>
<dbReference type="SUPFAM" id="SSF51735">
    <property type="entry name" value="NAD(P)-binding Rossmann-fold domains"/>
    <property type="match status" value="1"/>
</dbReference>
<feature type="domain" description="Ketopantoate reductase C-terminal" evidence="6">
    <location>
        <begin position="177"/>
        <end position="298"/>
    </location>
</feature>
<dbReference type="PANTHER" id="PTHR21708">
    <property type="entry name" value="PROBABLE 2-DEHYDROPANTOATE 2-REDUCTASE"/>
    <property type="match status" value="1"/>
</dbReference>
<keyword evidence="3 4" id="KW-0560">Oxidoreductase</keyword>
<evidence type="ECO:0000313" key="8">
    <source>
        <dbReference type="Proteomes" id="UP001603013"/>
    </source>
</evidence>